<dbReference type="CDD" id="cd22268">
    <property type="entry name" value="DPBB_RlpA-like"/>
    <property type="match status" value="1"/>
</dbReference>
<dbReference type="GO" id="GO:0008932">
    <property type="term" value="F:lytic endotransglycosylase activity"/>
    <property type="evidence" value="ECO:0007669"/>
    <property type="project" value="UniProtKB-UniRule"/>
</dbReference>
<organism evidence="6 7">
    <name type="scientific">Acinetobacter populi</name>
    <dbReference type="NCBI Taxonomy" id="1582270"/>
    <lineage>
        <taxon>Bacteria</taxon>
        <taxon>Pseudomonadati</taxon>
        <taxon>Pseudomonadota</taxon>
        <taxon>Gammaproteobacteria</taxon>
        <taxon>Moraxellales</taxon>
        <taxon>Moraxellaceae</taxon>
        <taxon>Acinetobacter</taxon>
    </lineage>
</organism>
<feature type="signal peptide" evidence="3">
    <location>
        <begin position="1"/>
        <end position="22"/>
    </location>
</feature>
<evidence type="ECO:0000313" key="6">
    <source>
        <dbReference type="EMBL" id="OUY08242.1"/>
    </source>
</evidence>
<keyword evidence="7" id="KW-1185">Reference proteome</keyword>
<evidence type="ECO:0000256" key="3">
    <source>
        <dbReference type="HAMAP-Rule" id="MF_02071"/>
    </source>
</evidence>
<dbReference type="Pfam" id="PF03330">
    <property type="entry name" value="DPBB_1"/>
    <property type="match status" value="1"/>
</dbReference>
<feature type="chain" id="PRO_5013406495" description="Endolytic peptidoglycan transglycosylase RlpA" evidence="3">
    <location>
        <begin position="23"/>
        <end position="209"/>
    </location>
</feature>
<feature type="domain" description="RlpA-like protein double-psi beta-barrel" evidence="5">
    <location>
        <begin position="112"/>
        <end position="201"/>
    </location>
</feature>
<dbReference type="PANTHER" id="PTHR34183:SF1">
    <property type="entry name" value="ENDOLYTIC PEPTIDOGLYCAN TRANSGLYCOSYLASE RLPA"/>
    <property type="match status" value="1"/>
</dbReference>
<keyword evidence="3" id="KW-0732">Signal</keyword>
<keyword evidence="2 3" id="KW-0961">Cell wall biogenesis/degradation</keyword>
<dbReference type="Gene3D" id="2.40.40.10">
    <property type="entry name" value="RlpA-like domain"/>
    <property type="match status" value="1"/>
</dbReference>
<dbReference type="InterPro" id="IPR009009">
    <property type="entry name" value="RlpA-like_DPBB"/>
</dbReference>
<dbReference type="AlphaFoldDB" id="A0A1Z9Z1E8"/>
<evidence type="ECO:0000256" key="2">
    <source>
        <dbReference type="ARBA" id="ARBA00023316"/>
    </source>
</evidence>
<dbReference type="InterPro" id="IPR012997">
    <property type="entry name" value="RplA"/>
</dbReference>
<evidence type="ECO:0000256" key="4">
    <source>
        <dbReference type="RuleBase" id="RU003495"/>
    </source>
</evidence>
<comment type="similarity">
    <text evidence="3 4">Belongs to the RlpA family.</text>
</comment>
<comment type="function">
    <text evidence="3">Lytic transglycosylase with a strong preference for naked glycan strands that lack stem peptides.</text>
</comment>
<name>A0A1Z9Z1E8_9GAMM</name>
<dbReference type="PANTHER" id="PTHR34183">
    <property type="entry name" value="ENDOLYTIC PEPTIDOGLYCAN TRANSGLYCOSYLASE RLPA"/>
    <property type="match status" value="1"/>
</dbReference>
<keyword evidence="1 3" id="KW-0456">Lyase</keyword>
<dbReference type="NCBIfam" id="TIGR00413">
    <property type="entry name" value="rlpA"/>
    <property type="match status" value="1"/>
</dbReference>
<reference evidence="6 7" key="1">
    <citation type="submission" date="2017-05" db="EMBL/GenBank/DDBJ databases">
        <title>Acinetobacter populi ANC 5415 (= PBJ7), whole genome shotgun sequencing project.</title>
        <authorList>
            <person name="Nemec A."/>
            <person name="Radolfova-Krizova L."/>
        </authorList>
    </citation>
    <scope>NUCLEOTIDE SEQUENCE [LARGE SCALE GENOMIC DNA]</scope>
    <source>
        <strain evidence="6 7">PBJ7</strain>
    </source>
</reference>
<comment type="caution">
    <text evidence="6">The sequence shown here is derived from an EMBL/GenBank/DDBJ whole genome shotgun (WGS) entry which is preliminary data.</text>
</comment>
<dbReference type="InterPro" id="IPR034718">
    <property type="entry name" value="RlpA"/>
</dbReference>
<dbReference type="GO" id="GO:0071555">
    <property type="term" value="P:cell wall organization"/>
    <property type="evidence" value="ECO:0007669"/>
    <property type="project" value="UniProtKB-KW"/>
</dbReference>
<dbReference type="HAMAP" id="MF_02071">
    <property type="entry name" value="RlpA"/>
    <property type="match status" value="1"/>
</dbReference>
<proteinExistence type="inferred from homology"/>
<dbReference type="InterPro" id="IPR036908">
    <property type="entry name" value="RlpA-like_sf"/>
</dbReference>
<protein>
    <recommendedName>
        <fullName evidence="3">Endolytic peptidoglycan transglycosylase RlpA</fullName>
        <ecNumber evidence="3">4.2.2.-</ecNumber>
    </recommendedName>
</protein>
<dbReference type="GO" id="GO:0000270">
    <property type="term" value="P:peptidoglycan metabolic process"/>
    <property type="evidence" value="ECO:0007669"/>
    <property type="project" value="UniProtKB-UniRule"/>
</dbReference>
<evidence type="ECO:0000259" key="5">
    <source>
        <dbReference type="Pfam" id="PF03330"/>
    </source>
</evidence>
<sequence length="209" mass="22419" precursor="true">MQKSFKHLLFIVTSTVALTAQADMLPTQNLHNNSDNTSLSSRVIDKDIQALSDSLFKGNGNALTGLSITETSNNRIVNKETVAAKVHVPDDEPGLLDRLNTVASNTVKKFSQSGLASWYGRQFHGRPTASGERFDMNALTAAHRSLPLNCYIRVTNKSNGKSVVVKVNDRGPFHGNRVLDLSYGAAQAIGLAGSGVGNVTIERVDGPNS</sequence>
<evidence type="ECO:0000256" key="1">
    <source>
        <dbReference type="ARBA" id="ARBA00023239"/>
    </source>
</evidence>
<dbReference type="SUPFAM" id="SSF50685">
    <property type="entry name" value="Barwin-like endoglucanases"/>
    <property type="match status" value="1"/>
</dbReference>
<dbReference type="OrthoDB" id="9779128at2"/>
<dbReference type="RefSeq" id="WP_087618884.1">
    <property type="nucleotide sequence ID" value="NZ_JAKVJF010000001.1"/>
</dbReference>
<dbReference type="Proteomes" id="UP000196536">
    <property type="component" value="Unassembled WGS sequence"/>
</dbReference>
<gene>
    <name evidence="3" type="primary">rlpA</name>
    <name evidence="6" type="ORF">CAP51_01065</name>
</gene>
<dbReference type="EC" id="4.2.2.-" evidence="3"/>
<keyword evidence="6" id="KW-0449">Lipoprotein</keyword>
<dbReference type="EMBL" id="NEXX01000001">
    <property type="protein sequence ID" value="OUY08242.1"/>
    <property type="molecule type" value="Genomic_DNA"/>
</dbReference>
<evidence type="ECO:0000313" key="7">
    <source>
        <dbReference type="Proteomes" id="UP000196536"/>
    </source>
</evidence>
<accession>A0A1Z9Z1E8</accession>